<dbReference type="EMBL" id="JBIRRB010000019">
    <property type="protein sequence ID" value="MFI0915263.1"/>
    <property type="molecule type" value="Genomic_DNA"/>
</dbReference>
<evidence type="ECO:0000313" key="4">
    <source>
        <dbReference type="Proteomes" id="UP001611162"/>
    </source>
</evidence>
<reference evidence="3 4" key="1">
    <citation type="submission" date="2024-10" db="EMBL/GenBank/DDBJ databases">
        <title>The Natural Products Discovery Center: Release of the First 8490 Sequenced Strains for Exploring Actinobacteria Biosynthetic Diversity.</title>
        <authorList>
            <person name="Kalkreuter E."/>
            <person name="Kautsar S.A."/>
            <person name="Yang D."/>
            <person name="Bader C.D."/>
            <person name="Teijaro C.N."/>
            <person name="Fluegel L."/>
            <person name="Davis C.M."/>
            <person name="Simpson J.R."/>
            <person name="Lauterbach L."/>
            <person name="Steele A.D."/>
            <person name="Gui C."/>
            <person name="Meng S."/>
            <person name="Li G."/>
            <person name="Viehrig K."/>
            <person name="Ye F."/>
            <person name="Su P."/>
            <person name="Kiefer A.F."/>
            <person name="Nichols A."/>
            <person name="Cepeda A.J."/>
            <person name="Yan W."/>
            <person name="Fan B."/>
            <person name="Jiang Y."/>
            <person name="Adhikari A."/>
            <person name="Zheng C.-J."/>
            <person name="Schuster L."/>
            <person name="Cowan T.M."/>
            <person name="Smanski M.J."/>
            <person name="Chevrette M.G."/>
            <person name="De Carvalho L.P.S."/>
            <person name="Shen B."/>
        </authorList>
    </citation>
    <scope>NUCLEOTIDE SEQUENCE [LARGE SCALE GENOMIC DNA]</scope>
    <source>
        <strain evidence="3 4">NPDC020979</strain>
    </source>
</reference>
<dbReference type="Proteomes" id="UP001611162">
    <property type="component" value="Unassembled WGS sequence"/>
</dbReference>
<keyword evidence="4" id="KW-1185">Reference proteome</keyword>
<dbReference type="CDD" id="cd00761">
    <property type="entry name" value="Glyco_tranf_GTA_type"/>
    <property type="match status" value="1"/>
</dbReference>
<accession>A0ABW7THC1</accession>
<dbReference type="PANTHER" id="PTHR22916">
    <property type="entry name" value="GLYCOSYLTRANSFERASE"/>
    <property type="match status" value="1"/>
</dbReference>
<feature type="domain" description="Glycosyltransferase 2-like" evidence="2">
    <location>
        <begin position="29"/>
        <end position="155"/>
    </location>
</feature>
<dbReference type="PANTHER" id="PTHR22916:SF3">
    <property type="entry name" value="UDP-GLCNAC:BETAGAL BETA-1,3-N-ACETYLGLUCOSAMINYLTRANSFERASE-LIKE PROTEIN 1"/>
    <property type="match status" value="1"/>
</dbReference>
<dbReference type="RefSeq" id="WP_397614874.1">
    <property type="nucleotide sequence ID" value="NZ_JBIRRB010000019.1"/>
</dbReference>
<feature type="compositionally biased region" description="Low complexity" evidence="1">
    <location>
        <begin position="456"/>
        <end position="470"/>
    </location>
</feature>
<dbReference type="InterPro" id="IPR001173">
    <property type="entry name" value="Glyco_trans_2-like"/>
</dbReference>
<evidence type="ECO:0000256" key="1">
    <source>
        <dbReference type="SAM" id="MobiDB-lite"/>
    </source>
</evidence>
<protein>
    <submittedName>
        <fullName evidence="3">Glycosyltransferase family 2 protein</fullName>
    </submittedName>
</protein>
<sequence length="621" mass="65836">MAVNGSGIPVAHPAAGLPAAAPADARVGVIVIGYDDAAHIGHAVRSALGQGPAVAEVVAVDDASTDGTGALLDRLAAREPRLRVVHRDVNSGGCGTPRNDGLRTVTTPYVMFLDSDDILPRGAVTALLRGALAHDAPVTAGLCVRRELPRRRDTPWQPALYRRPAVHASPEKHPALLRDTLCVNKLYARHFLDTHGIDFPEGPFPYEDFVFSARVMAAGPRVAVVPDPVYVWHVRRGAARPSISLDRERVANWQARVRAHERGVEVFRDAGNESLAHAARVKFLDHDLRMYVRELPGHGPAYRAAWWRAARAALAACDEADLRAARAPARWIARVVLASETPRDLDRLAQLAARPARLLPPYAEAAGRPVWAADLPRAVLDGLTGPGAKPARRLPVTVDAALRRRAGRGRHAELRLRVHELYGRLAAARPHGVDVELRLRDGASVQEHTASPWPDGPAGSDGSDGLAGSDGPAGSGRPSGGGPDRPVGPGAGTSWVVSVPVDLAALAARGLLDARARRALTTGSQAWDVRVRIHCAHGGTLRTAVRAVGAGSRPAVLLGARYGLLLAQPHATASGSLVLRLAPGVRCALGVALRRARTLLPPLPLPSLLRRTAAARTDGRP</sequence>
<feature type="compositionally biased region" description="Gly residues" evidence="1">
    <location>
        <begin position="471"/>
        <end position="483"/>
    </location>
</feature>
<evidence type="ECO:0000313" key="3">
    <source>
        <dbReference type="EMBL" id="MFI0915263.1"/>
    </source>
</evidence>
<dbReference type="SUPFAM" id="SSF53448">
    <property type="entry name" value="Nucleotide-diphospho-sugar transferases"/>
    <property type="match status" value="1"/>
</dbReference>
<comment type="caution">
    <text evidence="3">The sequence shown here is derived from an EMBL/GenBank/DDBJ whole genome shotgun (WGS) entry which is preliminary data.</text>
</comment>
<proteinExistence type="predicted"/>
<dbReference type="Pfam" id="PF00535">
    <property type="entry name" value="Glycos_transf_2"/>
    <property type="match status" value="1"/>
</dbReference>
<evidence type="ECO:0000259" key="2">
    <source>
        <dbReference type="Pfam" id="PF00535"/>
    </source>
</evidence>
<dbReference type="Gene3D" id="3.90.550.10">
    <property type="entry name" value="Spore Coat Polysaccharide Biosynthesis Protein SpsA, Chain A"/>
    <property type="match status" value="1"/>
</dbReference>
<gene>
    <name evidence="3" type="ORF">ACH4TF_33250</name>
</gene>
<organism evidence="3 4">
    <name type="scientific">Streptomyces abikoensis</name>
    <dbReference type="NCBI Taxonomy" id="97398"/>
    <lineage>
        <taxon>Bacteria</taxon>
        <taxon>Bacillati</taxon>
        <taxon>Actinomycetota</taxon>
        <taxon>Actinomycetes</taxon>
        <taxon>Kitasatosporales</taxon>
        <taxon>Streptomycetaceae</taxon>
        <taxon>Streptomyces</taxon>
    </lineage>
</organism>
<name>A0ABW7THC1_9ACTN</name>
<dbReference type="InterPro" id="IPR029044">
    <property type="entry name" value="Nucleotide-diphossugar_trans"/>
</dbReference>
<feature type="region of interest" description="Disordered" evidence="1">
    <location>
        <begin position="445"/>
        <end position="491"/>
    </location>
</feature>